<evidence type="ECO:0000256" key="1">
    <source>
        <dbReference type="SAM" id="Phobius"/>
    </source>
</evidence>
<dbReference type="InterPro" id="IPR050640">
    <property type="entry name" value="Bact_2-comp_sensor_kinase"/>
</dbReference>
<feature type="transmembrane region" description="Helical" evidence="1">
    <location>
        <begin position="45"/>
        <end position="68"/>
    </location>
</feature>
<protein>
    <submittedName>
        <fullName evidence="3">Histidine kinase</fullName>
    </submittedName>
</protein>
<reference evidence="3 4" key="1">
    <citation type="submission" date="2017-11" db="EMBL/GenBank/DDBJ databases">
        <title>Genomic Encyclopedia of Archaeal and Bacterial Type Strains, Phase II (KMG-II): From Individual Species to Whole Genera.</title>
        <authorList>
            <person name="Goeker M."/>
        </authorList>
    </citation>
    <scope>NUCLEOTIDE SEQUENCE [LARGE SCALE GENOMIC DNA]</scope>
    <source>
        <strain evidence="3 4">DSM 11115</strain>
    </source>
</reference>
<name>A0A2M9BQI7_9BACT</name>
<feature type="domain" description="Signal transduction histidine kinase internal region" evidence="2">
    <location>
        <begin position="179"/>
        <end position="255"/>
    </location>
</feature>
<dbReference type="AlphaFoldDB" id="A0A2M9BQI7"/>
<dbReference type="Pfam" id="PF06580">
    <property type="entry name" value="His_kinase"/>
    <property type="match status" value="1"/>
</dbReference>
<keyword evidence="3" id="KW-0808">Transferase</keyword>
<dbReference type="InterPro" id="IPR010559">
    <property type="entry name" value="Sig_transdc_His_kin_internal"/>
</dbReference>
<sequence length="376" mass="43115">MEVLTREPRARRWAWPLVLRRLAPLLWWSLFVAFEWVAFQSWQETPLVTAGFVLKDLLAAVAGYYFFARVVLPRLVLRRRWLLTGLGLLAIYYVWGLCSYGYYALLQHSGLISANAHDYMHRVIDYGLWGGVFSWRAISMGISDFVVTVLPPILIRFVRFLLTTSNQSLRLERENLTLELSFLKAQVNPHFLFNTLNNIYTMVVKQDARAPVMVQHLTDLMHYTVYESDAEKVPLSREIGFLEDYLELERLRYGRHVSIRYQKSGPFDEFRITPLLFFPFVENAFKHGVDSSLEASWVSITLAVHEGQLHFEVSNSLPPAGPPTAFGGVGVANVQKRLALHYPPPDYQLTIGPEPADQTYRVVLVLRLDPVPSLSS</sequence>
<keyword evidence="3" id="KW-0418">Kinase</keyword>
<dbReference type="OrthoDB" id="9792992at2"/>
<dbReference type="PANTHER" id="PTHR34220">
    <property type="entry name" value="SENSOR HISTIDINE KINASE YPDA"/>
    <property type="match status" value="1"/>
</dbReference>
<comment type="caution">
    <text evidence="3">The sequence shown here is derived from an EMBL/GenBank/DDBJ whole genome shotgun (WGS) entry which is preliminary data.</text>
</comment>
<keyword evidence="4" id="KW-1185">Reference proteome</keyword>
<proteinExistence type="predicted"/>
<organism evidence="3 4">
    <name type="scientific">Hymenobacter chitinivorans DSM 11115</name>
    <dbReference type="NCBI Taxonomy" id="1121954"/>
    <lineage>
        <taxon>Bacteria</taxon>
        <taxon>Pseudomonadati</taxon>
        <taxon>Bacteroidota</taxon>
        <taxon>Cytophagia</taxon>
        <taxon>Cytophagales</taxon>
        <taxon>Hymenobacteraceae</taxon>
        <taxon>Hymenobacter</taxon>
    </lineage>
</organism>
<gene>
    <name evidence="3" type="ORF">CLV45_1603</name>
</gene>
<feature type="transmembrane region" description="Helical" evidence="1">
    <location>
        <begin position="21"/>
        <end position="39"/>
    </location>
</feature>
<keyword evidence="1" id="KW-0812">Transmembrane</keyword>
<accession>A0A2M9BQI7</accession>
<dbReference type="Proteomes" id="UP000228535">
    <property type="component" value="Unassembled WGS sequence"/>
</dbReference>
<evidence type="ECO:0000313" key="3">
    <source>
        <dbReference type="EMBL" id="PJJ60178.1"/>
    </source>
</evidence>
<evidence type="ECO:0000259" key="2">
    <source>
        <dbReference type="Pfam" id="PF06580"/>
    </source>
</evidence>
<dbReference type="PANTHER" id="PTHR34220:SF7">
    <property type="entry name" value="SENSOR HISTIDINE KINASE YPDA"/>
    <property type="match status" value="1"/>
</dbReference>
<keyword evidence="1" id="KW-1133">Transmembrane helix</keyword>
<dbReference type="GO" id="GO:0000155">
    <property type="term" value="F:phosphorelay sensor kinase activity"/>
    <property type="evidence" value="ECO:0007669"/>
    <property type="project" value="InterPro"/>
</dbReference>
<keyword evidence="1" id="KW-0472">Membrane</keyword>
<dbReference type="RefSeq" id="WP_100335842.1">
    <property type="nucleotide sequence ID" value="NZ_PGFA01000001.1"/>
</dbReference>
<dbReference type="Gene3D" id="3.30.565.10">
    <property type="entry name" value="Histidine kinase-like ATPase, C-terminal domain"/>
    <property type="match status" value="1"/>
</dbReference>
<dbReference type="InterPro" id="IPR036890">
    <property type="entry name" value="HATPase_C_sf"/>
</dbReference>
<dbReference type="GO" id="GO:0016020">
    <property type="term" value="C:membrane"/>
    <property type="evidence" value="ECO:0007669"/>
    <property type="project" value="InterPro"/>
</dbReference>
<evidence type="ECO:0000313" key="4">
    <source>
        <dbReference type="Proteomes" id="UP000228535"/>
    </source>
</evidence>
<feature type="transmembrane region" description="Helical" evidence="1">
    <location>
        <begin position="80"/>
        <end position="103"/>
    </location>
</feature>
<dbReference type="EMBL" id="PGFA01000001">
    <property type="protein sequence ID" value="PJJ60178.1"/>
    <property type="molecule type" value="Genomic_DNA"/>
</dbReference>